<dbReference type="SUPFAM" id="SSF52540">
    <property type="entry name" value="P-loop containing nucleoside triphosphate hydrolases"/>
    <property type="match status" value="1"/>
</dbReference>
<dbReference type="PANTHER" id="PTHR24220">
    <property type="entry name" value="IMPORT ATP-BINDING PROTEIN"/>
    <property type="match status" value="1"/>
</dbReference>
<comment type="subunit">
    <text evidence="9">Homodimer. Forms a membrane-associated complex with FtsX.</text>
</comment>
<comment type="similarity">
    <text evidence="1 9">Belongs to the ABC transporter superfamily.</text>
</comment>
<dbReference type="PROSITE" id="PS50893">
    <property type="entry name" value="ABC_TRANSPORTER_2"/>
    <property type="match status" value="1"/>
</dbReference>
<dbReference type="Gene3D" id="3.40.50.300">
    <property type="entry name" value="P-loop containing nucleotide triphosphate hydrolases"/>
    <property type="match status" value="1"/>
</dbReference>
<comment type="subcellular location">
    <subcellularLocation>
        <location evidence="9">Cell membrane</location>
        <topology evidence="9">Peripheral membrane protein</topology>
        <orientation evidence="9">Cytoplasmic side</orientation>
    </subcellularLocation>
</comment>
<evidence type="ECO:0000256" key="5">
    <source>
        <dbReference type="ARBA" id="ARBA00022741"/>
    </source>
</evidence>
<dbReference type="InterPro" id="IPR005286">
    <property type="entry name" value="Cell_div_FtsE"/>
</dbReference>
<evidence type="ECO:0000256" key="7">
    <source>
        <dbReference type="ARBA" id="ARBA00023136"/>
    </source>
</evidence>
<evidence type="ECO:0000256" key="4">
    <source>
        <dbReference type="ARBA" id="ARBA00022618"/>
    </source>
</evidence>
<keyword evidence="5 9" id="KW-0547">Nucleotide-binding</keyword>
<keyword evidence="8 9" id="KW-0131">Cell cycle</keyword>
<feature type="domain" description="ABC transporter" evidence="10">
    <location>
        <begin position="2"/>
        <end position="226"/>
    </location>
</feature>
<dbReference type="AlphaFoldDB" id="A0A2M7XDC6"/>
<keyword evidence="6 9" id="KW-0067">ATP-binding</keyword>
<dbReference type="InterPro" id="IPR003439">
    <property type="entry name" value="ABC_transporter-like_ATP-bd"/>
</dbReference>
<dbReference type="InterPro" id="IPR015854">
    <property type="entry name" value="ABC_transpr_LolD-like"/>
</dbReference>
<dbReference type="FunFam" id="3.40.50.300:FF:000056">
    <property type="entry name" value="Cell division ATP-binding protein FtsE"/>
    <property type="match status" value="1"/>
</dbReference>
<dbReference type="InterPro" id="IPR027417">
    <property type="entry name" value="P-loop_NTPase"/>
</dbReference>
<dbReference type="GO" id="GO:0022857">
    <property type="term" value="F:transmembrane transporter activity"/>
    <property type="evidence" value="ECO:0007669"/>
    <property type="project" value="TreeGrafter"/>
</dbReference>
<evidence type="ECO:0000256" key="9">
    <source>
        <dbReference type="RuleBase" id="RU365094"/>
    </source>
</evidence>
<dbReference type="GO" id="GO:0016887">
    <property type="term" value="F:ATP hydrolysis activity"/>
    <property type="evidence" value="ECO:0007669"/>
    <property type="project" value="InterPro"/>
</dbReference>
<dbReference type="PROSITE" id="PS00211">
    <property type="entry name" value="ABC_TRANSPORTER_1"/>
    <property type="match status" value="1"/>
</dbReference>
<dbReference type="EMBL" id="PFWT01000025">
    <property type="protein sequence ID" value="PJA45832.1"/>
    <property type="molecule type" value="Genomic_DNA"/>
</dbReference>
<proteinExistence type="inferred from homology"/>
<dbReference type="Proteomes" id="UP000231263">
    <property type="component" value="Unassembled WGS sequence"/>
</dbReference>
<dbReference type="PANTHER" id="PTHR24220:SF470">
    <property type="entry name" value="CELL DIVISION ATP-BINDING PROTEIN FTSE"/>
    <property type="match status" value="1"/>
</dbReference>
<name>A0A2M7XDC6_9BACT</name>
<dbReference type="GO" id="GO:0051301">
    <property type="term" value="P:cell division"/>
    <property type="evidence" value="ECO:0007669"/>
    <property type="project" value="UniProtKB-UniRule"/>
</dbReference>
<reference evidence="12" key="1">
    <citation type="submission" date="2017-09" db="EMBL/GenBank/DDBJ databases">
        <title>Depth-based differentiation of microbial function through sediment-hosted aquifers and enrichment of novel symbionts in the deep terrestrial subsurface.</title>
        <authorList>
            <person name="Probst A.J."/>
            <person name="Ladd B."/>
            <person name="Jarett J.K."/>
            <person name="Geller-Mcgrath D.E."/>
            <person name="Sieber C.M.K."/>
            <person name="Emerson J.B."/>
            <person name="Anantharaman K."/>
            <person name="Thomas B.C."/>
            <person name="Malmstrom R."/>
            <person name="Stieglmeier M."/>
            <person name="Klingl A."/>
            <person name="Woyke T."/>
            <person name="Ryan C.M."/>
            <person name="Banfield J.F."/>
        </authorList>
    </citation>
    <scope>NUCLEOTIDE SEQUENCE [LARGE SCALE GENOMIC DNA]</scope>
</reference>
<evidence type="ECO:0000256" key="8">
    <source>
        <dbReference type="ARBA" id="ARBA00023306"/>
    </source>
</evidence>
<evidence type="ECO:0000313" key="11">
    <source>
        <dbReference type="EMBL" id="PJA45832.1"/>
    </source>
</evidence>
<evidence type="ECO:0000256" key="3">
    <source>
        <dbReference type="ARBA" id="ARBA00022475"/>
    </source>
</evidence>
<comment type="caution">
    <text evidence="11">The sequence shown here is derived from an EMBL/GenBank/DDBJ whole genome shotgun (WGS) entry which is preliminary data.</text>
</comment>
<evidence type="ECO:0000256" key="2">
    <source>
        <dbReference type="ARBA" id="ARBA00020019"/>
    </source>
</evidence>
<sequence length="227" mass="25314">MIKLKNVSKLYKPETQALKDVSLHIKAGEFVSIVGQSGSGKTTLAKLLFAEEKPTGGSIVIGDWDISRIRRSEIPMLRRQIGVVFQDFKLLQRKTVGENIAFALQVAGDRGKRIREVVPQVLKIVGLSDKIDRYPRQLSGGEQQRVSIARALVHRPKILVADEPTGNLDTIHSHEIIQLLKHINSYGTTIVLVTHDRDIVNALNKRVITIQEGEVASDMEHGKYKLS</sequence>
<evidence type="ECO:0000313" key="12">
    <source>
        <dbReference type="Proteomes" id="UP000231263"/>
    </source>
</evidence>
<keyword evidence="4 9" id="KW-0132">Cell division</keyword>
<dbReference type="InterPro" id="IPR017871">
    <property type="entry name" value="ABC_transporter-like_CS"/>
</dbReference>
<organism evidence="11 12">
    <name type="scientific">Candidatus Uhrbacteria bacterium CG_4_9_14_3_um_filter_41_35</name>
    <dbReference type="NCBI Taxonomy" id="1975034"/>
    <lineage>
        <taxon>Bacteria</taxon>
        <taxon>Candidatus Uhriibacteriota</taxon>
    </lineage>
</organism>
<dbReference type="InterPro" id="IPR003593">
    <property type="entry name" value="AAA+_ATPase"/>
</dbReference>
<evidence type="ECO:0000256" key="6">
    <source>
        <dbReference type="ARBA" id="ARBA00022840"/>
    </source>
</evidence>
<gene>
    <name evidence="9 11" type="primary">ftsE</name>
    <name evidence="11" type="ORF">CO173_04655</name>
</gene>
<keyword evidence="3 9" id="KW-1003">Cell membrane</keyword>
<accession>A0A2M7XDC6</accession>
<dbReference type="NCBIfam" id="TIGR02673">
    <property type="entry name" value="FtsE"/>
    <property type="match status" value="1"/>
</dbReference>
<dbReference type="GO" id="GO:0005886">
    <property type="term" value="C:plasma membrane"/>
    <property type="evidence" value="ECO:0007669"/>
    <property type="project" value="UniProtKB-SubCell"/>
</dbReference>
<evidence type="ECO:0000256" key="1">
    <source>
        <dbReference type="ARBA" id="ARBA00005417"/>
    </source>
</evidence>
<dbReference type="Pfam" id="PF00005">
    <property type="entry name" value="ABC_tran"/>
    <property type="match status" value="1"/>
</dbReference>
<keyword evidence="7 9" id="KW-0472">Membrane</keyword>
<comment type="function">
    <text evidence="9">Part of the ABC transporter FtsEX involved in cellular division.</text>
</comment>
<dbReference type="SMART" id="SM00382">
    <property type="entry name" value="AAA"/>
    <property type="match status" value="1"/>
</dbReference>
<protein>
    <recommendedName>
        <fullName evidence="2 9">Cell division ATP-binding protein FtsE</fullName>
    </recommendedName>
</protein>
<evidence type="ECO:0000259" key="10">
    <source>
        <dbReference type="PROSITE" id="PS50893"/>
    </source>
</evidence>
<dbReference type="GO" id="GO:0005524">
    <property type="term" value="F:ATP binding"/>
    <property type="evidence" value="ECO:0007669"/>
    <property type="project" value="UniProtKB-UniRule"/>
</dbReference>